<evidence type="ECO:0000259" key="1">
    <source>
        <dbReference type="Pfam" id="PF08348"/>
    </source>
</evidence>
<dbReference type="Proteomes" id="UP000095512">
    <property type="component" value="Unassembled WGS sequence"/>
</dbReference>
<keyword evidence="6" id="KW-1185">Reference proteome</keyword>
<reference evidence="3 5" key="1">
    <citation type="submission" date="2015-09" db="EMBL/GenBank/DDBJ databases">
        <authorList>
            <consortium name="Pathogen Informatics"/>
        </authorList>
    </citation>
    <scope>NUCLEOTIDE SEQUENCE [LARGE SCALE GENOMIC DNA]</scope>
    <source>
        <strain evidence="3 5">2789STDY5834865</strain>
    </source>
</reference>
<evidence type="ECO:0000313" key="4">
    <source>
        <dbReference type="EMBL" id="SQB15191.1"/>
    </source>
</evidence>
<dbReference type="Pfam" id="PF13309">
    <property type="entry name" value="HTH_22"/>
    <property type="match status" value="1"/>
</dbReference>
<evidence type="ECO:0000259" key="2">
    <source>
        <dbReference type="Pfam" id="PF13309"/>
    </source>
</evidence>
<dbReference type="Pfam" id="PF08348">
    <property type="entry name" value="PAS_6"/>
    <property type="match status" value="1"/>
</dbReference>
<dbReference type="AlphaFoldDB" id="A0A174UZP6"/>
<dbReference type="InterPro" id="IPR039446">
    <property type="entry name" value="DauR-like"/>
</dbReference>
<name>A0A174UZP6_9FIRM</name>
<dbReference type="PANTHER" id="PTHR35568:SF1">
    <property type="entry name" value="TRANSCRIPTIONAL REGULATOR DAUR"/>
    <property type="match status" value="1"/>
</dbReference>
<accession>A0A174UZP6</accession>
<feature type="domain" description="Transcriptional regulator DauR-like HTH" evidence="2">
    <location>
        <begin position="148"/>
        <end position="207"/>
    </location>
</feature>
<dbReference type="PANTHER" id="PTHR35568">
    <property type="entry name" value="TRANSCRIPTIONAL REGULATOR DAUR"/>
    <property type="match status" value="1"/>
</dbReference>
<dbReference type="EMBL" id="UAVW01000016">
    <property type="protein sequence ID" value="SQB15191.1"/>
    <property type="molecule type" value="Genomic_DNA"/>
</dbReference>
<evidence type="ECO:0000313" key="6">
    <source>
        <dbReference type="Proteomes" id="UP000251853"/>
    </source>
</evidence>
<dbReference type="Proteomes" id="UP000251853">
    <property type="component" value="Unassembled WGS sequence"/>
</dbReference>
<dbReference type="InterPro" id="IPR039445">
    <property type="entry name" value="DauR-like_HTH"/>
</dbReference>
<feature type="domain" description="YheO-like" evidence="1">
    <location>
        <begin position="11"/>
        <end position="120"/>
    </location>
</feature>
<organism evidence="3 5">
    <name type="scientific">Enterocloster clostridioformis</name>
    <dbReference type="NCBI Taxonomy" id="1531"/>
    <lineage>
        <taxon>Bacteria</taxon>
        <taxon>Bacillati</taxon>
        <taxon>Bacillota</taxon>
        <taxon>Clostridia</taxon>
        <taxon>Lachnospirales</taxon>
        <taxon>Lachnospiraceae</taxon>
        <taxon>Enterocloster</taxon>
    </lineage>
</organism>
<gene>
    <name evidence="3" type="ORF">ERS852480_05285</name>
    <name evidence="4" type="ORF">NCTC11224_04251</name>
</gene>
<dbReference type="InterPro" id="IPR013559">
    <property type="entry name" value="YheO"/>
</dbReference>
<proteinExistence type="predicted"/>
<sequence>MKEISELLPALDVLIRGLGKHFGESVEFVVHDYKKDFARTIVAISNGNVTKREVGDSGTSIGLKIMHGEEADEGKFGYISQTKDGRYLKSSTIYIKDEQGKILGSLCVNCDITDAMIARNFLNSYVGSGEDEKVEATVYNNVDDLLISLINESINYVGAPVAVMNREQKIDGIRYLNNKGAFKIKNASTIVSKYYDVSRYTIYNYINDGQNLNDTSE</sequence>
<evidence type="ECO:0000313" key="5">
    <source>
        <dbReference type="Proteomes" id="UP000095512"/>
    </source>
</evidence>
<dbReference type="EMBL" id="CZAB01000139">
    <property type="protein sequence ID" value="CUQ26381.1"/>
    <property type="molecule type" value="Genomic_DNA"/>
</dbReference>
<dbReference type="RefSeq" id="WP_057573208.1">
    <property type="nucleotide sequence ID" value="NZ_CAUBLB010000089.1"/>
</dbReference>
<reference evidence="4 6" key="2">
    <citation type="submission" date="2018-06" db="EMBL/GenBank/DDBJ databases">
        <authorList>
            <consortium name="Pathogen Informatics"/>
            <person name="Doyle S."/>
        </authorList>
    </citation>
    <scope>NUCLEOTIDE SEQUENCE [LARGE SCALE GENOMIC DNA]</scope>
    <source>
        <strain evidence="4 6">NCTC11224</strain>
    </source>
</reference>
<evidence type="ECO:0000313" key="3">
    <source>
        <dbReference type="EMBL" id="CUQ26381.1"/>
    </source>
</evidence>
<protein>
    <submittedName>
        <fullName evidence="3">YheO domain-containing protein</fullName>
    </submittedName>
</protein>